<reference evidence="4 5" key="1">
    <citation type="journal article" date="2018" name="Nat. Ecol. Evol.">
        <title>Shark genomes provide insights into elasmobranch evolution and the origin of vertebrates.</title>
        <authorList>
            <person name="Hara Y"/>
            <person name="Yamaguchi K"/>
            <person name="Onimaru K"/>
            <person name="Kadota M"/>
            <person name="Koyanagi M"/>
            <person name="Keeley SD"/>
            <person name="Tatsumi K"/>
            <person name="Tanaka K"/>
            <person name="Motone F"/>
            <person name="Kageyama Y"/>
            <person name="Nozu R"/>
            <person name="Adachi N"/>
            <person name="Nishimura O"/>
            <person name="Nakagawa R"/>
            <person name="Tanegashima C"/>
            <person name="Kiyatake I"/>
            <person name="Matsumoto R"/>
            <person name="Murakumo K"/>
            <person name="Nishida K"/>
            <person name="Terakita A"/>
            <person name="Kuratani S"/>
            <person name="Sato K"/>
            <person name="Hyodo S Kuraku.S."/>
        </authorList>
    </citation>
    <scope>NUCLEOTIDE SEQUENCE [LARGE SCALE GENOMIC DNA]</scope>
</reference>
<protein>
    <recommendedName>
        <fullName evidence="3">SNF2 N-terminal domain-containing protein</fullName>
    </recommendedName>
</protein>
<dbReference type="InterPro" id="IPR027417">
    <property type="entry name" value="P-loop_NTPase"/>
</dbReference>
<dbReference type="STRING" id="137246.A0A401TKM1"/>
<dbReference type="SUPFAM" id="SSF52540">
    <property type="entry name" value="P-loop containing nucleoside triphosphate hydrolases"/>
    <property type="match status" value="1"/>
</dbReference>
<dbReference type="GO" id="GO:0015616">
    <property type="term" value="F:DNA translocase activity"/>
    <property type="evidence" value="ECO:0007669"/>
    <property type="project" value="TreeGrafter"/>
</dbReference>
<dbReference type="GO" id="GO:0004386">
    <property type="term" value="F:helicase activity"/>
    <property type="evidence" value="ECO:0007669"/>
    <property type="project" value="UniProtKB-KW"/>
</dbReference>
<accession>A0A401TKM1</accession>
<dbReference type="PANTHER" id="PTHR45629:SF7">
    <property type="entry name" value="DNA EXCISION REPAIR PROTEIN ERCC-6-RELATED"/>
    <property type="match status" value="1"/>
</dbReference>
<comment type="caution">
    <text evidence="4">The sequence shown here is derived from an EMBL/GenBank/DDBJ whole genome shotgun (WGS) entry which is preliminary data.</text>
</comment>
<keyword evidence="2" id="KW-0175">Coiled coil</keyword>
<evidence type="ECO:0000256" key="1">
    <source>
        <dbReference type="ARBA" id="ARBA00022806"/>
    </source>
</evidence>
<name>A0A401TKM1_CHIPU</name>
<keyword evidence="1" id="KW-0347">Helicase</keyword>
<keyword evidence="1" id="KW-0067">ATP-binding</keyword>
<dbReference type="InterPro" id="IPR050496">
    <property type="entry name" value="SNF2_RAD54_helicase_repair"/>
</dbReference>
<gene>
    <name evidence="4" type="ORF">chiPu_0027040</name>
</gene>
<feature type="coiled-coil region" evidence="2">
    <location>
        <begin position="57"/>
        <end position="120"/>
    </location>
</feature>
<dbReference type="InterPro" id="IPR000330">
    <property type="entry name" value="SNF2_N"/>
</dbReference>
<keyword evidence="5" id="KW-1185">Reference proteome</keyword>
<dbReference type="Gene3D" id="3.40.50.10810">
    <property type="entry name" value="Tandem AAA-ATPase domain"/>
    <property type="match status" value="1"/>
</dbReference>
<dbReference type="GO" id="GO:0005524">
    <property type="term" value="F:ATP binding"/>
    <property type="evidence" value="ECO:0007669"/>
    <property type="project" value="InterPro"/>
</dbReference>
<dbReference type="PANTHER" id="PTHR45629">
    <property type="entry name" value="SNF2/RAD54 FAMILY MEMBER"/>
    <property type="match status" value="1"/>
</dbReference>
<evidence type="ECO:0000256" key="2">
    <source>
        <dbReference type="SAM" id="Coils"/>
    </source>
</evidence>
<dbReference type="OrthoDB" id="413460at2759"/>
<keyword evidence="1" id="KW-0378">Hydrolase</keyword>
<dbReference type="OMA" id="PRCLRRY"/>
<feature type="domain" description="SNF2 N-terminal" evidence="3">
    <location>
        <begin position="140"/>
        <end position="214"/>
    </location>
</feature>
<organism evidence="4 5">
    <name type="scientific">Chiloscyllium punctatum</name>
    <name type="common">Brownbanded bambooshark</name>
    <name type="synonym">Hemiscyllium punctatum</name>
    <dbReference type="NCBI Taxonomy" id="137246"/>
    <lineage>
        <taxon>Eukaryota</taxon>
        <taxon>Metazoa</taxon>
        <taxon>Chordata</taxon>
        <taxon>Craniata</taxon>
        <taxon>Vertebrata</taxon>
        <taxon>Chondrichthyes</taxon>
        <taxon>Elasmobranchii</taxon>
        <taxon>Galeomorphii</taxon>
        <taxon>Galeoidea</taxon>
        <taxon>Orectolobiformes</taxon>
        <taxon>Hemiscylliidae</taxon>
        <taxon>Chiloscyllium</taxon>
    </lineage>
</organism>
<keyword evidence="1" id="KW-0547">Nucleotide-binding</keyword>
<sequence length="226" mass="25526">MLSPREGAGPRRVTRPCLNPVAGRAVGLRVRARAFGSAMAAQGRGAEPSSELSPRCLRRYQELLKRAKEEARSGELRQAVLVLREAQAVWPSSSKVSRRIERLEQALRDMEQEEEEEEFTALPGSDLLLYRPLYLRLYPHQRHGVAFLHRLHRDGRPGGILADDMGLGKTVQLIAFLSGMFDAELVRWCLLLLPSGLIRNWAAEFGRWTPGLRVRGQRRRRGGAWA</sequence>
<dbReference type="AlphaFoldDB" id="A0A401TKM1"/>
<proteinExistence type="predicted"/>
<evidence type="ECO:0000259" key="3">
    <source>
        <dbReference type="Pfam" id="PF00176"/>
    </source>
</evidence>
<evidence type="ECO:0000313" key="4">
    <source>
        <dbReference type="EMBL" id="GCC43201.1"/>
    </source>
</evidence>
<evidence type="ECO:0000313" key="5">
    <source>
        <dbReference type="Proteomes" id="UP000287033"/>
    </source>
</evidence>
<dbReference type="EMBL" id="BEZZ01093446">
    <property type="protein sequence ID" value="GCC43201.1"/>
    <property type="molecule type" value="Genomic_DNA"/>
</dbReference>
<dbReference type="InterPro" id="IPR038718">
    <property type="entry name" value="SNF2-like_sf"/>
</dbReference>
<dbReference type="Pfam" id="PF00176">
    <property type="entry name" value="SNF2-rel_dom"/>
    <property type="match status" value="1"/>
</dbReference>
<dbReference type="Proteomes" id="UP000287033">
    <property type="component" value="Unassembled WGS sequence"/>
</dbReference>